<evidence type="ECO:0008006" key="9">
    <source>
        <dbReference type="Google" id="ProtNLM"/>
    </source>
</evidence>
<organism evidence="7 8">
    <name type="scientific">Mycobacterium parmense</name>
    <dbReference type="NCBI Taxonomy" id="185642"/>
    <lineage>
        <taxon>Bacteria</taxon>
        <taxon>Bacillati</taxon>
        <taxon>Actinomycetota</taxon>
        <taxon>Actinomycetes</taxon>
        <taxon>Mycobacteriales</taxon>
        <taxon>Mycobacteriaceae</taxon>
        <taxon>Mycobacterium</taxon>
        <taxon>Mycobacterium simiae complex</taxon>
    </lineage>
</organism>
<keyword evidence="4" id="KW-0564">Palmitate</keyword>
<evidence type="ECO:0000256" key="1">
    <source>
        <dbReference type="ARBA" id="ARBA00022475"/>
    </source>
</evidence>
<keyword evidence="5" id="KW-0449">Lipoprotein</keyword>
<reference evidence="7 8" key="1">
    <citation type="journal article" date="2019" name="Emerg. Microbes Infect.">
        <title>Comprehensive subspecies identification of 175 nontuberculous mycobacteria species based on 7547 genomic profiles.</title>
        <authorList>
            <person name="Matsumoto Y."/>
            <person name="Kinjo T."/>
            <person name="Motooka D."/>
            <person name="Nabeya D."/>
            <person name="Jung N."/>
            <person name="Uechi K."/>
            <person name="Horii T."/>
            <person name="Iida T."/>
            <person name="Fujita J."/>
            <person name="Nakamura S."/>
        </authorList>
    </citation>
    <scope>NUCLEOTIDE SEQUENCE [LARGE SCALE GENOMIC DNA]</scope>
    <source>
        <strain evidence="7 8">JCM 14742</strain>
    </source>
</reference>
<proteinExistence type="predicted"/>
<dbReference type="EMBL" id="AP022614">
    <property type="protein sequence ID" value="BBZ43690.1"/>
    <property type="molecule type" value="Genomic_DNA"/>
</dbReference>
<evidence type="ECO:0000313" key="8">
    <source>
        <dbReference type="Proteomes" id="UP000467105"/>
    </source>
</evidence>
<dbReference type="RefSeq" id="WP_085271114.1">
    <property type="nucleotide sequence ID" value="NZ_AP022614.1"/>
</dbReference>
<keyword evidence="1" id="KW-1003">Cell membrane</keyword>
<evidence type="ECO:0000256" key="4">
    <source>
        <dbReference type="ARBA" id="ARBA00023139"/>
    </source>
</evidence>
<dbReference type="Pfam" id="PF05481">
    <property type="entry name" value="Myco_19_kDa"/>
    <property type="match status" value="1"/>
</dbReference>
<dbReference type="OrthoDB" id="4747990at2"/>
<dbReference type="PROSITE" id="PS51257">
    <property type="entry name" value="PROKAR_LIPOPROTEIN"/>
    <property type="match status" value="1"/>
</dbReference>
<evidence type="ECO:0000256" key="3">
    <source>
        <dbReference type="ARBA" id="ARBA00023136"/>
    </source>
</evidence>
<feature type="signal peptide" evidence="6">
    <location>
        <begin position="1"/>
        <end position="20"/>
    </location>
</feature>
<keyword evidence="2 6" id="KW-0732">Signal</keyword>
<dbReference type="GO" id="GO:0016020">
    <property type="term" value="C:membrane"/>
    <property type="evidence" value="ECO:0007669"/>
    <property type="project" value="InterPro"/>
</dbReference>
<feature type="chain" id="PRO_5039232482" description="Lipoprotein LpqH" evidence="6">
    <location>
        <begin position="21"/>
        <end position="137"/>
    </location>
</feature>
<sequence>MKHRFVLAAVGALTAAASTACPQTGNWVSSADAGTVQLTVDGQRQAVQGAVSCTDAGNSSTVINVGSQIEAEVFGTGNVTSVGLHTDAVNLQYFKGGYGPGDASATVAGKTYTITGHITGSGLNGALKPFELDVTCP</sequence>
<evidence type="ECO:0000256" key="5">
    <source>
        <dbReference type="ARBA" id="ARBA00023288"/>
    </source>
</evidence>
<dbReference type="AlphaFoldDB" id="A0A7I7YPI1"/>
<dbReference type="InterPro" id="IPR008691">
    <property type="entry name" value="LpqH"/>
</dbReference>
<name>A0A7I7YPI1_9MYCO</name>
<keyword evidence="8" id="KW-1185">Reference proteome</keyword>
<evidence type="ECO:0000256" key="2">
    <source>
        <dbReference type="ARBA" id="ARBA00022729"/>
    </source>
</evidence>
<dbReference type="Proteomes" id="UP000467105">
    <property type="component" value="Chromosome"/>
</dbReference>
<accession>A0A7I7YPI1</accession>
<protein>
    <recommendedName>
        <fullName evidence="9">Lipoprotein LpqH</fullName>
    </recommendedName>
</protein>
<evidence type="ECO:0000313" key="7">
    <source>
        <dbReference type="EMBL" id="BBZ43690.1"/>
    </source>
</evidence>
<keyword evidence="3" id="KW-0472">Membrane</keyword>
<gene>
    <name evidence="7" type="ORF">MPRM_09710</name>
</gene>
<evidence type="ECO:0000256" key="6">
    <source>
        <dbReference type="SAM" id="SignalP"/>
    </source>
</evidence>